<keyword evidence="2" id="KW-1133">Transmembrane helix</keyword>
<evidence type="ECO:0000313" key="4">
    <source>
        <dbReference type="Proteomes" id="UP000321555"/>
    </source>
</evidence>
<evidence type="ECO:0000256" key="1">
    <source>
        <dbReference type="SAM" id="Coils"/>
    </source>
</evidence>
<dbReference type="AlphaFoldDB" id="A0A5B8Z7T1"/>
<protein>
    <submittedName>
        <fullName evidence="3">Uncharacterized protein</fullName>
    </submittedName>
</protein>
<sequence length="117" mass="14042">MSEIPPFHPEWLVSFWLGTPILNTINPHFVLIVLIAVLIFKLIKRRKNTHEHDYEEMQFQLLLKKKAVIEEQMTELERNKKLGEVTDLQYSKIIEEYKQHLDTVKKELLRFTQERVG</sequence>
<dbReference type="OrthoDB" id="2934746at2"/>
<evidence type="ECO:0000313" key="3">
    <source>
        <dbReference type="EMBL" id="QED49030.1"/>
    </source>
</evidence>
<feature type="transmembrane region" description="Helical" evidence="2">
    <location>
        <begin position="20"/>
        <end position="40"/>
    </location>
</feature>
<proteinExistence type="predicted"/>
<reference evidence="4" key="1">
    <citation type="submission" date="2019-08" db="EMBL/GenBank/DDBJ databases">
        <authorList>
            <person name="Zheng X."/>
        </authorList>
    </citation>
    <scope>NUCLEOTIDE SEQUENCE [LARGE SCALE GENOMIC DNA]</scope>
    <source>
        <strain evidence="4">FJAT-25496</strain>
    </source>
</reference>
<dbReference type="EMBL" id="CP042593">
    <property type="protein sequence ID" value="QED49030.1"/>
    <property type="molecule type" value="Genomic_DNA"/>
</dbReference>
<organism evidence="3 4">
    <name type="scientific">Cytobacillus dafuensis</name>
    <name type="common">Bacillus dafuensis</name>
    <dbReference type="NCBI Taxonomy" id="1742359"/>
    <lineage>
        <taxon>Bacteria</taxon>
        <taxon>Bacillati</taxon>
        <taxon>Bacillota</taxon>
        <taxon>Bacilli</taxon>
        <taxon>Bacillales</taxon>
        <taxon>Bacillaceae</taxon>
        <taxon>Cytobacillus</taxon>
    </lineage>
</organism>
<accession>A0A5B8Z7T1</accession>
<feature type="coiled-coil region" evidence="1">
    <location>
        <begin position="59"/>
        <end position="114"/>
    </location>
</feature>
<keyword evidence="2" id="KW-0812">Transmembrane</keyword>
<gene>
    <name evidence="3" type="ORF">FSZ17_18115</name>
</gene>
<dbReference type="Proteomes" id="UP000321555">
    <property type="component" value="Chromosome"/>
</dbReference>
<dbReference type="STRING" id="1742359.GCA_001439625_02793"/>
<dbReference type="KEGG" id="bda:FSZ17_18115"/>
<keyword evidence="4" id="KW-1185">Reference proteome</keyword>
<evidence type="ECO:0000256" key="2">
    <source>
        <dbReference type="SAM" id="Phobius"/>
    </source>
</evidence>
<keyword evidence="2" id="KW-0472">Membrane</keyword>
<dbReference type="RefSeq" id="WP_057772241.1">
    <property type="nucleotide sequence ID" value="NZ_CP042593.1"/>
</dbReference>
<keyword evidence="1" id="KW-0175">Coiled coil</keyword>
<name>A0A5B8Z7T1_CYTDA</name>